<dbReference type="EMBL" id="BALG01000040">
    <property type="protein sequence ID" value="GAC41566.1"/>
    <property type="molecule type" value="Genomic_DNA"/>
</dbReference>
<evidence type="ECO:0000256" key="5">
    <source>
        <dbReference type="ARBA" id="ARBA00022989"/>
    </source>
</evidence>
<reference evidence="9 10" key="1">
    <citation type="submission" date="2012-10" db="EMBL/GenBank/DDBJ databases">
        <title>Draft Genome Sequence of Paenibacillus popilliae ATCC 14706T.</title>
        <authorList>
            <person name="Iiyama K."/>
            <person name="Mori K."/>
            <person name="Mon H."/>
            <person name="Chieda Y."/>
            <person name="Lee J.M."/>
            <person name="Kusakabe T."/>
            <person name="Tashiro K."/>
            <person name="Asano S."/>
            <person name="Yasunaga-Aoki C."/>
            <person name="Shimizu S."/>
        </authorList>
    </citation>
    <scope>NUCLEOTIDE SEQUENCE [LARGE SCALE GENOMIC DNA]</scope>
    <source>
        <strain evidence="9 10">ATCC 14706</strain>
    </source>
</reference>
<dbReference type="GO" id="GO:0016757">
    <property type="term" value="F:glycosyltransferase activity"/>
    <property type="evidence" value="ECO:0007669"/>
    <property type="project" value="UniProtKB-KW"/>
</dbReference>
<comment type="caution">
    <text evidence="9">The sequence shown here is derived from an EMBL/GenBank/DDBJ whole genome shotgun (WGS) entry which is preliminary data.</text>
</comment>
<dbReference type="CDD" id="cd04187">
    <property type="entry name" value="DPM1_like_bac"/>
    <property type="match status" value="1"/>
</dbReference>
<dbReference type="PANTHER" id="PTHR48090:SF1">
    <property type="entry name" value="PROPHAGE BACTOPRENOL GLUCOSYL TRANSFERASE HOMOLOG"/>
    <property type="match status" value="1"/>
</dbReference>
<dbReference type="PANTHER" id="PTHR48090">
    <property type="entry name" value="UNDECAPRENYL-PHOSPHATE 4-DEOXY-4-FORMAMIDO-L-ARABINOSE TRANSFERASE-RELATED"/>
    <property type="match status" value="1"/>
</dbReference>
<keyword evidence="4 7" id="KW-0812">Transmembrane</keyword>
<organism evidence="9 10">
    <name type="scientific">Paenibacillus popilliae ATCC 14706</name>
    <dbReference type="NCBI Taxonomy" id="1212764"/>
    <lineage>
        <taxon>Bacteria</taxon>
        <taxon>Bacillati</taxon>
        <taxon>Bacillota</taxon>
        <taxon>Bacilli</taxon>
        <taxon>Bacillales</taxon>
        <taxon>Paenibacillaceae</taxon>
        <taxon>Paenibacillus</taxon>
    </lineage>
</organism>
<evidence type="ECO:0000256" key="6">
    <source>
        <dbReference type="ARBA" id="ARBA00023136"/>
    </source>
</evidence>
<protein>
    <submittedName>
        <fullName evidence="9">Glycosyltransferase</fullName>
    </submittedName>
</protein>
<dbReference type="InterPro" id="IPR029044">
    <property type="entry name" value="Nucleotide-diphossugar_trans"/>
</dbReference>
<dbReference type="Pfam" id="PF00535">
    <property type="entry name" value="Glycos_transf_2"/>
    <property type="match status" value="1"/>
</dbReference>
<comment type="subcellular location">
    <subcellularLocation>
        <location evidence="1">Membrane</location>
        <topology evidence="1">Multi-pass membrane protein</topology>
    </subcellularLocation>
</comment>
<evidence type="ECO:0000313" key="10">
    <source>
        <dbReference type="Proteomes" id="UP000029453"/>
    </source>
</evidence>
<keyword evidence="3 9" id="KW-0808">Transferase</keyword>
<feature type="transmembrane region" description="Helical" evidence="7">
    <location>
        <begin position="270"/>
        <end position="295"/>
    </location>
</feature>
<feature type="transmembrane region" description="Helical" evidence="7">
    <location>
        <begin position="236"/>
        <end position="258"/>
    </location>
</feature>
<evidence type="ECO:0000256" key="1">
    <source>
        <dbReference type="ARBA" id="ARBA00004141"/>
    </source>
</evidence>
<dbReference type="InterPro" id="IPR001173">
    <property type="entry name" value="Glyco_trans_2-like"/>
</dbReference>
<evidence type="ECO:0000256" key="3">
    <source>
        <dbReference type="ARBA" id="ARBA00022679"/>
    </source>
</evidence>
<proteinExistence type="predicted"/>
<sequence length="329" mass="37675">MKSRGIIMKKISIVTPCYNEAENVEELYQQVKKVFDDLPGYDYEHIFIDNASKDKTVSILKEIAAVDHNVKIIVNARNFGHIRSPYHALLQADGDAVILLVADLQDPPNMIKDFILKWEEGYKVVLGVKTQSHESPVMFAIRKMYYNFINRVSEIELTKNNTGFGLYDNKVIEILRKIDDPYPYFRGLISDIGFESYKIEYVQPVRRRGITKNNFYTLYDIAMLGITNHSKIPLRLAAMLGFLMSALSLLTAGGYLIAKLFFWSSFTLGMAPLVIGLFLFSSVQLFFIGIIGEYIGSIHTQVLKRPLVVEKERINFDVSDISREEYILK</sequence>
<dbReference type="Proteomes" id="UP000029453">
    <property type="component" value="Unassembled WGS sequence"/>
</dbReference>
<gene>
    <name evidence="9" type="ORF">PPOP_0917</name>
</gene>
<evidence type="ECO:0000256" key="2">
    <source>
        <dbReference type="ARBA" id="ARBA00022676"/>
    </source>
</evidence>
<evidence type="ECO:0000259" key="8">
    <source>
        <dbReference type="Pfam" id="PF00535"/>
    </source>
</evidence>
<name>M9LMW1_PAEPP</name>
<evidence type="ECO:0000256" key="7">
    <source>
        <dbReference type="SAM" id="Phobius"/>
    </source>
</evidence>
<evidence type="ECO:0000313" key="9">
    <source>
        <dbReference type="EMBL" id="GAC41566.1"/>
    </source>
</evidence>
<keyword evidence="5 7" id="KW-1133">Transmembrane helix</keyword>
<evidence type="ECO:0000256" key="4">
    <source>
        <dbReference type="ARBA" id="ARBA00022692"/>
    </source>
</evidence>
<keyword evidence="6 7" id="KW-0472">Membrane</keyword>
<feature type="domain" description="Glycosyltransferase 2-like" evidence="8">
    <location>
        <begin position="12"/>
        <end position="134"/>
    </location>
</feature>
<dbReference type="SUPFAM" id="SSF53448">
    <property type="entry name" value="Nucleotide-diphospho-sugar transferases"/>
    <property type="match status" value="1"/>
</dbReference>
<keyword evidence="2" id="KW-0328">Glycosyltransferase</keyword>
<dbReference type="AlphaFoldDB" id="M9LMW1"/>
<dbReference type="Gene3D" id="3.90.550.10">
    <property type="entry name" value="Spore Coat Polysaccharide Biosynthesis Protein SpsA, Chain A"/>
    <property type="match status" value="1"/>
</dbReference>
<dbReference type="GO" id="GO:0005886">
    <property type="term" value="C:plasma membrane"/>
    <property type="evidence" value="ECO:0007669"/>
    <property type="project" value="TreeGrafter"/>
</dbReference>
<accession>M9LMW1</accession>
<dbReference type="InterPro" id="IPR050256">
    <property type="entry name" value="Glycosyltransferase_2"/>
</dbReference>
<keyword evidence="10" id="KW-1185">Reference proteome</keyword>